<evidence type="ECO:0000313" key="10">
    <source>
        <dbReference type="Proteomes" id="UP000184211"/>
    </source>
</evidence>
<dbReference type="PANTHER" id="PTHR32309">
    <property type="entry name" value="TYROSINE-PROTEIN KINASE"/>
    <property type="match status" value="1"/>
</dbReference>
<comment type="subcellular location">
    <subcellularLocation>
        <location evidence="1">Cell membrane</location>
        <topology evidence="1">Multi-pass membrane protein</topology>
    </subcellularLocation>
</comment>
<dbReference type="OrthoDB" id="7642308at2"/>
<keyword evidence="3 7" id="KW-0812">Transmembrane</keyword>
<keyword evidence="10" id="KW-1185">Reference proteome</keyword>
<accession>A0A1M5TUX9</accession>
<name>A0A1M5TUX9_9RHOB</name>
<dbReference type="Pfam" id="PF02706">
    <property type="entry name" value="Wzz"/>
    <property type="match status" value="1"/>
</dbReference>
<evidence type="ECO:0000259" key="8">
    <source>
        <dbReference type="Pfam" id="PF02706"/>
    </source>
</evidence>
<dbReference type="EMBL" id="FQWM01000006">
    <property type="protein sequence ID" value="SHH54498.1"/>
    <property type="molecule type" value="Genomic_DNA"/>
</dbReference>
<dbReference type="GO" id="GO:0004713">
    <property type="term" value="F:protein tyrosine kinase activity"/>
    <property type="evidence" value="ECO:0007669"/>
    <property type="project" value="TreeGrafter"/>
</dbReference>
<feature type="transmembrane region" description="Helical" evidence="7">
    <location>
        <begin position="401"/>
        <end position="423"/>
    </location>
</feature>
<evidence type="ECO:0000256" key="5">
    <source>
        <dbReference type="ARBA" id="ARBA00023136"/>
    </source>
</evidence>
<keyword evidence="2" id="KW-1003">Cell membrane</keyword>
<keyword evidence="6" id="KW-0175">Coiled coil</keyword>
<feature type="domain" description="Polysaccharide chain length determinant N-terminal" evidence="8">
    <location>
        <begin position="7"/>
        <end position="92"/>
    </location>
</feature>
<organism evidence="9 10">
    <name type="scientific">Cognatishimia maritima</name>
    <dbReference type="NCBI Taxonomy" id="870908"/>
    <lineage>
        <taxon>Bacteria</taxon>
        <taxon>Pseudomonadati</taxon>
        <taxon>Pseudomonadota</taxon>
        <taxon>Alphaproteobacteria</taxon>
        <taxon>Rhodobacterales</taxon>
        <taxon>Paracoccaceae</taxon>
        <taxon>Cognatishimia</taxon>
    </lineage>
</organism>
<reference evidence="10" key="1">
    <citation type="submission" date="2016-11" db="EMBL/GenBank/DDBJ databases">
        <authorList>
            <person name="Varghese N."/>
            <person name="Submissions S."/>
        </authorList>
    </citation>
    <scope>NUCLEOTIDE SEQUENCE [LARGE SCALE GENOMIC DNA]</scope>
    <source>
        <strain evidence="10">DSM 28223</strain>
    </source>
</reference>
<proteinExistence type="predicted"/>
<sequence length="424" mass="47068">MNRLSTLDEIFGAFLRHIVLLALIVAAGVAASLFYAVSLPREYEAVAVIQIEQAQVQAPEFGGSSSVNARTLQQLQIIEQRVMSRDNLLAIIEAENLFADVPDISDSDKVFALRLGARVVRVTDPALAWRPDIIPTALNITVRMGDPEVAARVANTLVNNVLAQNKNRREERAAEALAFFESEEARLGADIEKLETEIAEFKQKNGDSLNAGLTLKREELARTRQERLELERQIIELTAGNRGSRNTLVANRLAQLQEQAALLDVQIRQTTALIQVAPNIERELSALERELQRLTDQYLVITRNQAEAEMSLMLQASQQGESFQILETAVAPETPIAPNRKRIAFLGCILSGLAGIVAVVILEMRNPIIRTEAQLERQLGLRAVAVIPLVHVARERTWRRIFWTIGLLVFALATLAVLAFVSVR</sequence>
<evidence type="ECO:0000313" key="9">
    <source>
        <dbReference type="EMBL" id="SHH54498.1"/>
    </source>
</evidence>
<evidence type="ECO:0000256" key="7">
    <source>
        <dbReference type="SAM" id="Phobius"/>
    </source>
</evidence>
<evidence type="ECO:0000256" key="4">
    <source>
        <dbReference type="ARBA" id="ARBA00022989"/>
    </source>
</evidence>
<keyword evidence="5 7" id="KW-0472">Membrane</keyword>
<feature type="transmembrane region" description="Helical" evidence="7">
    <location>
        <begin position="343"/>
        <end position="362"/>
    </location>
</feature>
<evidence type="ECO:0000256" key="6">
    <source>
        <dbReference type="SAM" id="Coils"/>
    </source>
</evidence>
<dbReference type="Proteomes" id="UP000184211">
    <property type="component" value="Unassembled WGS sequence"/>
</dbReference>
<dbReference type="RefSeq" id="WP_072793565.1">
    <property type="nucleotide sequence ID" value="NZ_FQWM01000006.1"/>
</dbReference>
<evidence type="ECO:0000256" key="3">
    <source>
        <dbReference type="ARBA" id="ARBA00022692"/>
    </source>
</evidence>
<protein>
    <submittedName>
        <fullName evidence="9">Uncharacterized protein involved in exopolysaccharide biosynthesis</fullName>
    </submittedName>
</protein>
<dbReference type="GO" id="GO:0005886">
    <property type="term" value="C:plasma membrane"/>
    <property type="evidence" value="ECO:0007669"/>
    <property type="project" value="UniProtKB-SubCell"/>
</dbReference>
<dbReference type="InterPro" id="IPR050445">
    <property type="entry name" value="Bact_polysacc_biosynth/exp"/>
</dbReference>
<dbReference type="STRING" id="870908.SAMN04488044_2705"/>
<evidence type="ECO:0000256" key="2">
    <source>
        <dbReference type="ARBA" id="ARBA00022475"/>
    </source>
</evidence>
<dbReference type="PANTHER" id="PTHR32309:SF13">
    <property type="entry name" value="FERRIC ENTEROBACTIN TRANSPORT PROTEIN FEPE"/>
    <property type="match status" value="1"/>
</dbReference>
<evidence type="ECO:0000256" key="1">
    <source>
        <dbReference type="ARBA" id="ARBA00004651"/>
    </source>
</evidence>
<dbReference type="InterPro" id="IPR003856">
    <property type="entry name" value="LPS_length_determ_N"/>
</dbReference>
<feature type="coiled-coil region" evidence="6">
    <location>
        <begin position="177"/>
        <end position="304"/>
    </location>
</feature>
<dbReference type="AlphaFoldDB" id="A0A1M5TUX9"/>
<gene>
    <name evidence="9" type="ORF">SAMN04488044_2705</name>
</gene>
<feature type="transmembrane region" description="Helical" evidence="7">
    <location>
        <begin position="12"/>
        <end position="37"/>
    </location>
</feature>
<keyword evidence="4 7" id="KW-1133">Transmembrane helix</keyword>